<dbReference type="RefSeq" id="WP_008393607.1">
    <property type="nucleotide sequence ID" value="NZ_CP012098.1"/>
</dbReference>
<keyword evidence="4" id="KW-1185">Reference proteome</keyword>
<accession>A0A174BSW4</accession>
<name>A0A174BSW4_ANAHA</name>
<reference evidence="1 3" key="1">
    <citation type="journal article" date="2016" name="Sci. Rep.">
        <title>Accelerated dysbiosis of gut microbiota during aggravation of DSS-induced colitis by a butyrate-producing bacterium.</title>
        <authorList>
            <person name="Zhang Q."/>
            <person name="Wu Y."/>
            <person name="Wang J."/>
            <person name="Wu G."/>
            <person name="Long W."/>
            <person name="Xue Z."/>
            <person name="Wang L."/>
            <person name="Zhang X."/>
            <person name="Pang X."/>
            <person name="Zhao Y."/>
            <person name="Zhao L."/>
            <person name="Zhang C."/>
        </authorList>
    </citation>
    <scope>NUCLEOTIDE SEQUENCE [LARGE SCALE GENOMIC DNA]</scope>
    <source>
        <strain evidence="1 3">BPB5</strain>
    </source>
</reference>
<dbReference type="AlphaFoldDB" id="A0A174BSW4"/>
<evidence type="ECO:0000313" key="3">
    <source>
        <dbReference type="Proteomes" id="UP000188159"/>
    </source>
</evidence>
<sequence length="80" mass="9043">MIYWQRCQSEIAKALGMQISDINNEKLYIAACNGDWNAYQGLVTGAALQWDNTNLNINIGLSSDTNGVVRINFMIYRKLN</sequence>
<dbReference type="EMBL" id="CP012098">
    <property type="protein sequence ID" value="AQP39900.1"/>
    <property type="molecule type" value="Genomic_DNA"/>
</dbReference>
<reference evidence="2" key="3">
    <citation type="submission" date="2020-02" db="EMBL/GenBank/DDBJ databases">
        <authorList>
            <person name="Littmann E."/>
            <person name="Sorbara M."/>
        </authorList>
    </citation>
    <scope>NUCLEOTIDE SEQUENCE</scope>
    <source>
        <strain evidence="2">MSK.14.57</strain>
    </source>
</reference>
<evidence type="ECO:0000313" key="4">
    <source>
        <dbReference type="Proteomes" id="UP001644750"/>
    </source>
</evidence>
<dbReference type="Proteomes" id="UP001644750">
    <property type="component" value="Unassembled WGS sequence"/>
</dbReference>
<dbReference type="Proteomes" id="UP000188159">
    <property type="component" value="Chromosome"/>
</dbReference>
<evidence type="ECO:0000313" key="1">
    <source>
        <dbReference type="EMBL" id="AQP39900.1"/>
    </source>
</evidence>
<protein>
    <submittedName>
        <fullName evidence="1">Uncharacterized protein</fullName>
    </submittedName>
</protein>
<evidence type="ECO:0000313" key="2">
    <source>
        <dbReference type="EMBL" id="NSJ78925.1"/>
    </source>
</evidence>
<dbReference type="EMBL" id="JAAITB010000008">
    <property type="protein sequence ID" value="NSJ78925.1"/>
    <property type="molecule type" value="Genomic_DNA"/>
</dbReference>
<proteinExistence type="predicted"/>
<organism evidence="1 3">
    <name type="scientific">Anaerostipes hadrus</name>
    <dbReference type="NCBI Taxonomy" id="649756"/>
    <lineage>
        <taxon>Bacteria</taxon>
        <taxon>Bacillati</taxon>
        <taxon>Bacillota</taxon>
        <taxon>Clostridia</taxon>
        <taxon>Lachnospirales</taxon>
        <taxon>Lachnospiraceae</taxon>
        <taxon>Anaerostipes</taxon>
    </lineage>
</organism>
<gene>
    <name evidence="1" type="ORF">DO83_10105</name>
    <name evidence="2" type="ORF">G5A72_04835</name>
</gene>
<reference evidence="2 4" key="2">
    <citation type="journal article" date="2020" name="Cell Host Microbe">
        <title>Functional and Genomic Variation between Human-Derived Isolates of Lachnospiraceae Reveals Inter- and Intra-Species Diversity.</title>
        <authorList>
            <person name="Sorbara M.T."/>
            <person name="Littmann E.R."/>
            <person name="Fontana E."/>
            <person name="Moody T.U."/>
            <person name="Kohout C.E."/>
            <person name="Gjonbalaj M."/>
            <person name="Eaton V."/>
            <person name="Seok R."/>
            <person name="Leiner I.M."/>
            <person name="Pamer E.G."/>
        </authorList>
    </citation>
    <scope>NUCLEOTIDE SEQUENCE [LARGE SCALE GENOMIC DNA]</scope>
    <source>
        <strain evidence="2 4">MSK.14.57</strain>
    </source>
</reference>